<evidence type="ECO:0008006" key="4">
    <source>
        <dbReference type="Google" id="ProtNLM"/>
    </source>
</evidence>
<sequence length="129" mass="13134">MISVGVNPPNTPVTEGSLDMSPADLPNVCKMPGPPAPFVPTPLPNLGRSADRLDDATSTVKIEGKKVAIKGSFYMSQPSPDVASKGTGGGIVSSATQGVCEFISPGSMDVKFEGKNVQLLGDTMGNNGG</sequence>
<accession>A0AA37MJU4</accession>
<dbReference type="EMBL" id="BPUS01000032">
    <property type="protein sequence ID" value="GJH30148.1"/>
    <property type="molecule type" value="Genomic_DNA"/>
</dbReference>
<organism evidence="2 3">
    <name type="scientific">Caballeronia novacaledonica</name>
    <dbReference type="NCBI Taxonomy" id="1544861"/>
    <lineage>
        <taxon>Bacteria</taxon>
        <taxon>Pseudomonadati</taxon>
        <taxon>Pseudomonadota</taxon>
        <taxon>Betaproteobacteria</taxon>
        <taxon>Burkholderiales</taxon>
        <taxon>Burkholderiaceae</taxon>
        <taxon>Caballeronia</taxon>
    </lineage>
</organism>
<dbReference type="RefSeq" id="WP_238217833.1">
    <property type="nucleotide sequence ID" value="NZ_BPUS01000032.1"/>
</dbReference>
<protein>
    <recommendedName>
        <fullName evidence="4">Tox-PAAR-like domain-containing protein</fullName>
    </recommendedName>
</protein>
<gene>
    <name evidence="2" type="ORF">CBA19CS42_36550</name>
</gene>
<proteinExistence type="predicted"/>
<dbReference type="Pfam" id="PF13665">
    <property type="entry name" value="Tox-PAAR-like"/>
    <property type="match status" value="1"/>
</dbReference>
<evidence type="ECO:0000313" key="2">
    <source>
        <dbReference type="EMBL" id="GJH30148.1"/>
    </source>
</evidence>
<comment type="caution">
    <text evidence="2">The sequence shown here is derived from an EMBL/GenBank/DDBJ whole genome shotgun (WGS) entry which is preliminary data.</text>
</comment>
<reference evidence="2" key="1">
    <citation type="submission" date="2022-09" db="EMBL/GenBank/DDBJ databases">
        <title>Isolation and characterization of 3-chlorobenzoate degrading bacteria from soils in Shizuoka.</title>
        <authorList>
            <person name="Ifat A."/>
            <person name="Ogawa N."/>
            <person name="Kimbara K."/>
            <person name="Moriuchi R."/>
            <person name="Dohra H."/>
            <person name="Shintani M."/>
        </authorList>
    </citation>
    <scope>NUCLEOTIDE SEQUENCE</scope>
    <source>
        <strain evidence="2">19CS4-2</strain>
    </source>
</reference>
<feature type="region of interest" description="Disordered" evidence="1">
    <location>
        <begin position="1"/>
        <end position="24"/>
    </location>
</feature>
<evidence type="ECO:0000313" key="3">
    <source>
        <dbReference type="Proteomes" id="UP001055111"/>
    </source>
</evidence>
<evidence type="ECO:0000256" key="1">
    <source>
        <dbReference type="SAM" id="MobiDB-lite"/>
    </source>
</evidence>
<dbReference type="AlphaFoldDB" id="A0AA37MJU4"/>
<name>A0AA37MJU4_9BURK</name>
<dbReference type="Proteomes" id="UP001055111">
    <property type="component" value="Unassembled WGS sequence"/>
</dbReference>